<evidence type="ECO:0000313" key="3">
    <source>
        <dbReference type="Proteomes" id="UP001221757"/>
    </source>
</evidence>
<gene>
    <name evidence="2" type="ORF">B0H17DRAFT_1219121</name>
</gene>
<comment type="caution">
    <text evidence="2">The sequence shown here is derived from an EMBL/GenBank/DDBJ whole genome shotgun (WGS) entry which is preliminary data.</text>
</comment>
<feature type="compositionally biased region" description="Basic and acidic residues" evidence="1">
    <location>
        <begin position="190"/>
        <end position="210"/>
    </location>
</feature>
<evidence type="ECO:0000256" key="1">
    <source>
        <dbReference type="SAM" id="MobiDB-lite"/>
    </source>
</evidence>
<feature type="region of interest" description="Disordered" evidence="1">
    <location>
        <begin position="239"/>
        <end position="263"/>
    </location>
</feature>
<keyword evidence="3" id="KW-1185">Reference proteome</keyword>
<accession>A0AAD7BJN4</accession>
<proteinExistence type="predicted"/>
<dbReference type="SUPFAM" id="SSF56112">
    <property type="entry name" value="Protein kinase-like (PK-like)"/>
    <property type="match status" value="1"/>
</dbReference>
<feature type="region of interest" description="Disordered" evidence="1">
    <location>
        <begin position="188"/>
        <end position="210"/>
    </location>
</feature>
<dbReference type="InterPro" id="IPR011009">
    <property type="entry name" value="Kinase-like_dom_sf"/>
</dbReference>
<evidence type="ECO:0000313" key="2">
    <source>
        <dbReference type="EMBL" id="KAJ7622967.1"/>
    </source>
</evidence>
<reference evidence="2" key="1">
    <citation type="submission" date="2023-03" db="EMBL/GenBank/DDBJ databases">
        <title>Massive genome expansion in bonnet fungi (Mycena s.s.) driven by repeated elements and novel gene families across ecological guilds.</title>
        <authorList>
            <consortium name="Lawrence Berkeley National Laboratory"/>
            <person name="Harder C.B."/>
            <person name="Miyauchi S."/>
            <person name="Viragh M."/>
            <person name="Kuo A."/>
            <person name="Thoen E."/>
            <person name="Andreopoulos B."/>
            <person name="Lu D."/>
            <person name="Skrede I."/>
            <person name="Drula E."/>
            <person name="Henrissat B."/>
            <person name="Morin E."/>
            <person name="Kohler A."/>
            <person name="Barry K."/>
            <person name="LaButti K."/>
            <person name="Morin E."/>
            <person name="Salamov A."/>
            <person name="Lipzen A."/>
            <person name="Mereny Z."/>
            <person name="Hegedus B."/>
            <person name="Baldrian P."/>
            <person name="Stursova M."/>
            <person name="Weitz H."/>
            <person name="Taylor A."/>
            <person name="Grigoriev I.V."/>
            <person name="Nagy L.G."/>
            <person name="Martin F."/>
            <person name="Kauserud H."/>
        </authorList>
    </citation>
    <scope>NUCLEOTIDE SEQUENCE</scope>
    <source>
        <strain evidence="2">CBHHK067</strain>
    </source>
</reference>
<name>A0AAD7BJN4_MYCRO</name>
<dbReference type="AlphaFoldDB" id="A0AAD7BJN4"/>
<sequence length="476" mass="50881">MSASQLGRCCDGDDEAWRRPIGCPFHPPASSPTYLYRVPVSPELCDTMGRTIGYTLDFILDMLDLSPDEPSVPAKARGLLKMMFVPDLRKRASLAGVTHHPWLVAYHLPAELERAAMEQQQLKCLAYWRQMRTSHTQPQNAQPEFLYDSAEGMGAGAEAGVGGVFGGDDNNPIGPPPGTAMRRTAAVLESPRKGRDAAAESPWKGKEKEVESSVRGRAFVTTPTTATVLSPIVTTTLAGGRKADAGPTSAEMPTGPPSVSATVTPSFASRFRRSINVGGVSMSSTSKAQREAAPAAPTSAGGVLRIHDHDGAAAPGDVKEVLVWMGIEIHFESEYKFRCIRVKQRRSGKATIGSTVGSQGVAASTMVCSAGSNGVRRQVRLPLPSQLSFSGGGMLRGLLMRRQLSQVSSGFAGAGLASFDGDESLNNSRILSAEPVAQADTLYGVSPEEVGDKGNLRSYKFLYDMLRKRADLQNQR</sequence>
<organism evidence="2 3">
    <name type="scientific">Mycena rosella</name>
    <name type="common">Pink bonnet</name>
    <name type="synonym">Agaricus rosellus</name>
    <dbReference type="NCBI Taxonomy" id="1033263"/>
    <lineage>
        <taxon>Eukaryota</taxon>
        <taxon>Fungi</taxon>
        <taxon>Dikarya</taxon>
        <taxon>Basidiomycota</taxon>
        <taxon>Agaricomycotina</taxon>
        <taxon>Agaricomycetes</taxon>
        <taxon>Agaricomycetidae</taxon>
        <taxon>Agaricales</taxon>
        <taxon>Marasmiineae</taxon>
        <taxon>Mycenaceae</taxon>
        <taxon>Mycena</taxon>
    </lineage>
</organism>
<dbReference type="EMBL" id="JARKIE010000639">
    <property type="protein sequence ID" value="KAJ7622967.1"/>
    <property type="molecule type" value="Genomic_DNA"/>
</dbReference>
<dbReference type="Proteomes" id="UP001221757">
    <property type="component" value="Unassembled WGS sequence"/>
</dbReference>
<protein>
    <submittedName>
        <fullName evidence="2">Uncharacterized protein</fullName>
    </submittedName>
</protein>